<evidence type="ECO:0008006" key="3">
    <source>
        <dbReference type="Google" id="ProtNLM"/>
    </source>
</evidence>
<keyword evidence="1" id="KW-1133">Transmembrane helix</keyword>
<evidence type="ECO:0000256" key="1">
    <source>
        <dbReference type="SAM" id="Phobius"/>
    </source>
</evidence>
<feature type="transmembrane region" description="Helical" evidence="1">
    <location>
        <begin position="43"/>
        <end position="63"/>
    </location>
</feature>
<accession>A0A0B6ZU73</accession>
<organism evidence="2">
    <name type="scientific">Arion vulgaris</name>
    <dbReference type="NCBI Taxonomy" id="1028688"/>
    <lineage>
        <taxon>Eukaryota</taxon>
        <taxon>Metazoa</taxon>
        <taxon>Spiralia</taxon>
        <taxon>Lophotrochozoa</taxon>
        <taxon>Mollusca</taxon>
        <taxon>Gastropoda</taxon>
        <taxon>Heterobranchia</taxon>
        <taxon>Euthyneura</taxon>
        <taxon>Panpulmonata</taxon>
        <taxon>Eupulmonata</taxon>
        <taxon>Stylommatophora</taxon>
        <taxon>Helicina</taxon>
        <taxon>Arionoidea</taxon>
        <taxon>Arionidae</taxon>
        <taxon>Arion</taxon>
    </lineage>
</organism>
<proteinExistence type="predicted"/>
<sequence>MSRQQFEILKNCKKMTKPTINKQPGETCFLVGFMMVDLVGIRFNLFFVLFAILTSHSLLLFEFKLSVKILHMQLAH</sequence>
<keyword evidence="1" id="KW-0472">Membrane</keyword>
<keyword evidence="1" id="KW-0812">Transmembrane</keyword>
<name>A0A0B6ZU73_9EUPU</name>
<feature type="non-terminal residue" evidence="2">
    <location>
        <position position="76"/>
    </location>
</feature>
<reference evidence="2" key="1">
    <citation type="submission" date="2014-12" db="EMBL/GenBank/DDBJ databases">
        <title>Insight into the proteome of Arion vulgaris.</title>
        <authorList>
            <person name="Aradska J."/>
            <person name="Bulat T."/>
            <person name="Smidak R."/>
            <person name="Sarate P."/>
            <person name="Gangsoo J."/>
            <person name="Sialana F."/>
            <person name="Bilban M."/>
            <person name="Lubec G."/>
        </authorList>
    </citation>
    <scope>NUCLEOTIDE SEQUENCE</scope>
    <source>
        <tissue evidence="2">Skin</tissue>
    </source>
</reference>
<evidence type="ECO:0000313" key="2">
    <source>
        <dbReference type="EMBL" id="CEK71892.1"/>
    </source>
</evidence>
<gene>
    <name evidence="2" type="primary">ORF80241</name>
</gene>
<dbReference type="EMBL" id="HACG01025027">
    <property type="protein sequence ID" value="CEK71892.1"/>
    <property type="molecule type" value="Transcribed_RNA"/>
</dbReference>
<protein>
    <recommendedName>
        <fullName evidence="3">Transmembrane protein</fullName>
    </recommendedName>
</protein>
<dbReference type="AlphaFoldDB" id="A0A0B6ZU73"/>